<keyword evidence="2" id="KW-0326">Glycosidase</keyword>
<feature type="region of interest" description="Disordered" evidence="4">
    <location>
        <begin position="458"/>
        <end position="493"/>
    </location>
</feature>
<dbReference type="PANTHER" id="PTHR13817">
    <property type="entry name" value="TITIN"/>
    <property type="match status" value="1"/>
</dbReference>
<proteinExistence type="predicted"/>
<evidence type="ECO:0000313" key="7">
    <source>
        <dbReference type="Proteomes" id="UP000614741"/>
    </source>
</evidence>
<dbReference type="InterPro" id="IPR003961">
    <property type="entry name" value="FN3_dom"/>
</dbReference>
<sequence length="506" mass="53233">MDLPTPSLWMADEAFTEGGVRVSTRTDPSFGVHSCLEDLTEPPEGWPYDFALEARSPGGVVVAETDLTGETGTPGCVTAQWAPGTGVLQPGATYEVFARAGYAEGQAYGPWSDALALLVAPAPDVPTPSGPAADGHVTDANVTLSAHLETSVLPSRGVFRVEDQWGNLIADGAGSAPSDASGITTFTFPAPASGGAYEYRWQVLAWDGVSQSDWTELRTLLVVAPPTAPIARAAFSARRGAEVHWYAAHSADPYPVVDYTVTATPGGHTVTVSGDARSARLDHLPAGDYAISITARNDAGVSQPSRPITATVAPAVAAAPQNVHVTLEPRQTIAELTWDAPVDPGDSPIDHYSVTASPYYAPFAPVTTSLRTATIEHLEFGQDYRAFVRAHTALGASDPASVEFRPITTPGSPTDVQVRLGDGALTLSWQAPTFYGGSWPTGYVLTAHPGGATLLVEGPPSSHGFRHVSRRPREPLRATCSGPEPTKMSRQQSICSSASNQRCIRT</sequence>
<keyword evidence="3" id="KW-0119">Carbohydrate metabolism</keyword>
<gene>
    <name evidence="6" type="ORF">Cph01nite_34630</name>
</gene>
<evidence type="ECO:0000256" key="4">
    <source>
        <dbReference type="SAM" id="MobiDB-lite"/>
    </source>
</evidence>
<keyword evidence="3" id="KW-0624">Polysaccharide degradation</keyword>
<organism evidence="6 7">
    <name type="scientific">Cellulomonas phragmiteti</name>
    <dbReference type="NCBI Taxonomy" id="478780"/>
    <lineage>
        <taxon>Bacteria</taxon>
        <taxon>Bacillati</taxon>
        <taxon>Actinomycetota</taxon>
        <taxon>Actinomycetes</taxon>
        <taxon>Micrococcales</taxon>
        <taxon>Cellulomonadaceae</taxon>
        <taxon>Cellulomonas</taxon>
    </lineage>
</organism>
<dbReference type="InterPro" id="IPR013783">
    <property type="entry name" value="Ig-like_fold"/>
</dbReference>
<keyword evidence="2" id="KW-0378">Hydrolase</keyword>
<evidence type="ECO:0000256" key="3">
    <source>
        <dbReference type="ARBA" id="ARBA00023326"/>
    </source>
</evidence>
<dbReference type="PANTHER" id="PTHR13817:SF73">
    <property type="entry name" value="FIBRONECTIN TYPE-III DOMAIN-CONTAINING PROTEIN"/>
    <property type="match status" value="1"/>
</dbReference>
<dbReference type="Gene3D" id="2.60.40.10">
    <property type="entry name" value="Immunoglobulins"/>
    <property type="match status" value="2"/>
</dbReference>
<evidence type="ECO:0000256" key="1">
    <source>
        <dbReference type="ARBA" id="ARBA00022737"/>
    </source>
</evidence>
<dbReference type="CDD" id="cd00063">
    <property type="entry name" value="FN3"/>
    <property type="match status" value="2"/>
</dbReference>
<feature type="domain" description="Fibronectin type-III" evidence="5">
    <location>
        <begin position="319"/>
        <end position="412"/>
    </location>
</feature>
<dbReference type="Proteomes" id="UP000614741">
    <property type="component" value="Unassembled WGS sequence"/>
</dbReference>
<protein>
    <recommendedName>
        <fullName evidence="5">Fibronectin type-III domain-containing protein</fullName>
    </recommendedName>
</protein>
<dbReference type="PROSITE" id="PS50853">
    <property type="entry name" value="FN3"/>
    <property type="match status" value="2"/>
</dbReference>
<evidence type="ECO:0000313" key="6">
    <source>
        <dbReference type="EMBL" id="GIG41701.1"/>
    </source>
</evidence>
<dbReference type="EMBL" id="BONP01000034">
    <property type="protein sequence ID" value="GIG41701.1"/>
    <property type="molecule type" value="Genomic_DNA"/>
</dbReference>
<dbReference type="InterPro" id="IPR036116">
    <property type="entry name" value="FN3_sf"/>
</dbReference>
<dbReference type="Pfam" id="PF00041">
    <property type="entry name" value="fn3"/>
    <property type="match status" value="2"/>
</dbReference>
<name>A0ABQ4DQS1_9CELL</name>
<dbReference type="SMART" id="SM00060">
    <property type="entry name" value="FN3"/>
    <property type="match status" value="3"/>
</dbReference>
<evidence type="ECO:0000259" key="5">
    <source>
        <dbReference type="PROSITE" id="PS50853"/>
    </source>
</evidence>
<dbReference type="InterPro" id="IPR050964">
    <property type="entry name" value="Striated_Muscle_Regulatory"/>
</dbReference>
<comment type="caution">
    <text evidence="6">The sequence shown here is derived from an EMBL/GenBank/DDBJ whole genome shotgun (WGS) entry which is preliminary data.</text>
</comment>
<evidence type="ECO:0000256" key="2">
    <source>
        <dbReference type="ARBA" id="ARBA00023295"/>
    </source>
</evidence>
<accession>A0ABQ4DQS1</accession>
<keyword evidence="1" id="KW-0677">Repeat</keyword>
<dbReference type="SUPFAM" id="SSF49265">
    <property type="entry name" value="Fibronectin type III"/>
    <property type="match status" value="2"/>
</dbReference>
<reference evidence="6 7" key="1">
    <citation type="submission" date="2021-01" db="EMBL/GenBank/DDBJ databases">
        <title>Whole genome shotgun sequence of Cellulomonas phragmiteti NBRC 110785.</title>
        <authorList>
            <person name="Komaki H."/>
            <person name="Tamura T."/>
        </authorList>
    </citation>
    <scope>NUCLEOTIDE SEQUENCE [LARGE SCALE GENOMIC DNA]</scope>
    <source>
        <strain evidence="6 7">NBRC 110785</strain>
    </source>
</reference>
<keyword evidence="7" id="KW-1185">Reference proteome</keyword>
<feature type="domain" description="Fibronectin type-III" evidence="5">
    <location>
        <begin position="225"/>
        <end position="315"/>
    </location>
</feature>